<dbReference type="InterPro" id="IPR029045">
    <property type="entry name" value="ClpP/crotonase-like_dom_sf"/>
</dbReference>
<dbReference type="GO" id="GO:0008233">
    <property type="term" value="F:peptidase activity"/>
    <property type="evidence" value="ECO:0007669"/>
    <property type="project" value="UniProtKB-KW"/>
</dbReference>
<evidence type="ECO:0000259" key="3">
    <source>
        <dbReference type="Pfam" id="PF01343"/>
    </source>
</evidence>
<comment type="similarity">
    <text evidence="1">Belongs to the peptidase S49 family.</text>
</comment>
<dbReference type="SUPFAM" id="SSF52096">
    <property type="entry name" value="ClpP/crotonase"/>
    <property type="match status" value="2"/>
</dbReference>
<proteinExistence type="inferred from homology"/>
<dbReference type="Gene3D" id="3.90.226.10">
    <property type="entry name" value="2-enoyl-CoA Hydratase, Chain A, domain 1"/>
    <property type="match status" value="1"/>
</dbReference>
<evidence type="ECO:0000313" key="4">
    <source>
        <dbReference type="EMBL" id="SUY92886.1"/>
    </source>
</evidence>
<evidence type="ECO:0000256" key="2">
    <source>
        <dbReference type="SAM" id="Phobius"/>
    </source>
</evidence>
<dbReference type="PANTHER" id="PTHR42987:SF4">
    <property type="entry name" value="PROTEASE SOHB-RELATED"/>
    <property type="match status" value="1"/>
</dbReference>
<keyword evidence="4" id="KW-0378">Hydrolase</keyword>
<protein>
    <submittedName>
        <fullName evidence="4">Protease 4</fullName>
        <ecNumber evidence="4">3.4.21.-</ecNumber>
    </submittedName>
</protein>
<evidence type="ECO:0000313" key="5">
    <source>
        <dbReference type="Proteomes" id="UP000255528"/>
    </source>
</evidence>
<dbReference type="AlphaFoldDB" id="A0A381KQW3"/>
<sequence length="385" mass="41698">MFKKKSTKPPATFNESFNSQADRFFRMFKITAASKMVMTGVAVIAVGFSFYNLYDNYMETEGNRTHIAVIKITGEMGSGSRTGDGVEIAQAISKAYNNPNVRAVLIEAESGGGGPSDAILIYRKLQELHNPKGQIKLINAGGFPSTSNDPSPDLSKVAAVKKNVLSILGSGVGQFNVDDRTAYKPVIVSVKTICASACYYAASAADAIYADSNALIGSIGVRMEHWDVSKVMDTVGVRNETLIAGEFKNALDPYRPLTATTREFMQDEILDGMHKSFISDVEAGRKGKIVSPEEAQSIGLYSGKIWMTPTAIKYGLIDADVTTVELRERLSTLYGTDKFKVYNEAQRNLRSALGMFASLASSLEYVNNTLAGIESSSSTSTPTMR</sequence>
<dbReference type="InterPro" id="IPR002142">
    <property type="entry name" value="Peptidase_S49"/>
</dbReference>
<dbReference type="EC" id="3.4.21.-" evidence="4"/>
<dbReference type="Proteomes" id="UP000255528">
    <property type="component" value="Unassembled WGS sequence"/>
</dbReference>
<keyword evidence="2" id="KW-0472">Membrane</keyword>
<keyword evidence="2" id="KW-1133">Transmembrane helix</keyword>
<dbReference type="RefSeq" id="WP_115632117.1">
    <property type="nucleotide sequence ID" value="NZ_UIGI01000002.1"/>
</dbReference>
<evidence type="ECO:0000256" key="1">
    <source>
        <dbReference type="ARBA" id="ARBA00008683"/>
    </source>
</evidence>
<dbReference type="PANTHER" id="PTHR42987">
    <property type="entry name" value="PEPTIDASE S49"/>
    <property type="match status" value="1"/>
</dbReference>
<gene>
    <name evidence="4" type="primary">sppA_2</name>
    <name evidence="4" type="ORF">NCTC12119_04916</name>
</gene>
<feature type="domain" description="Peptidase S49" evidence="3">
    <location>
        <begin position="180"/>
        <end position="332"/>
    </location>
</feature>
<keyword evidence="2" id="KW-0812">Transmembrane</keyword>
<name>A0A381KQW3_9ENTR</name>
<dbReference type="EMBL" id="UIGI01000002">
    <property type="protein sequence ID" value="SUY92886.1"/>
    <property type="molecule type" value="Genomic_DNA"/>
</dbReference>
<dbReference type="GO" id="GO:0006508">
    <property type="term" value="P:proteolysis"/>
    <property type="evidence" value="ECO:0007669"/>
    <property type="project" value="UniProtKB-KW"/>
</dbReference>
<feature type="transmembrane region" description="Helical" evidence="2">
    <location>
        <begin position="36"/>
        <end position="54"/>
    </location>
</feature>
<accession>A0A381KQW3</accession>
<organism evidence="4 5">
    <name type="scientific">Buttiauxella agrestis</name>
    <dbReference type="NCBI Taxonomy" id="82977"/>
    <lineage>
        <taxon>Bacteria</taxon>
        <taxon>Pseudomonadati</taxon>
        <taxon>Pseudomonadota</taxon>
        <taxon>Gammaproteobacteria</taxon>
        <taxon>Enterobacterales</taxon>
        <taxon>Enterobacteriaceae</taxon>
        <taxon>Buttiauxella</taxon>
    </lineage>
</organism>
<dbReference type="Pfam" id="PF01343">
    <property type="entry name" value="Peptidase_S49"/>
    <property type="match status" value="1"/>
</dbReference>
<keyword evidence="4" id="KW-0645">Protease</keyword>
<reference evidence="4 5" key="1">
    <citation type="submission" date="2018-06" db="EMBL/GenBank/DDBJ databases">
        <authorList>
            <consortium name="Pathogen Informatics"/>
            <person name="Doyle S."/>
        </authorList>
    </citation>
    <scope>NUCLEOTIDE SEQUENCE [LARGE SCALE GENOMIC DNA]</scope>
    <source>
        <strain evidence="4 5">NCTC12119</strain>
    </source>
</reference>